<name>F4A1I0_MAHA5</name>
<keyword evidence="4" id="KW-0175">Coiled coil</keyword>
<dbReference type="eggNOG" id="COG0419">
    <property type="taxonomic scope" value="Bacteria"/>
</dbReference>
<dbReference type="Gene3D" id="3.40.50.300">
    <property type="entry name" value="P-loop containing nucleotide triphosphate hydrolases"/>
    <property type="match status" value="1"/>
</dbReference>
<evidence type="ECO:0000256" key="1">
    <source>
        <dbReference type="ARBA" id="ARBA00006930"/>
    </source>
</evidence>
<sequence length="220" mass="25466">MDANKQQLDDIKQLYRRAQDVYMTEKSKCDQLLAMRQQVQKQKEEAQKQLDILEKTRILLDHAADFARQQAKNQIERLVTSCLQFIFQSDIRFEIELSELRKRPEAEFYVISNYQGDTMKVRPQESRGGGVVDIISLAIRIAMLQSYNPPIAGPLVLDEPAKHVSEEYINNVSEFLKEISRTFGRQVIMVTHNRVLSEVADRIYTVDYDGSTSKISISDY</sequence>
<keyword evidence="6" id="KW-1185">Reference proteome</keyword>
<dbReference type="HOGENOM" id="CLU_110610_0_0_9"/>
<dbReference type="KEGG" id="mas:Mahau_0816"/>
<evidence type="ECO:0000256" key="2">
    <source>
        <dbReference type="ARBA" id="ARBA00011322"/>
    </source>
</evidence>
<comment type="subunit">
    <text evidence="2">Heterodimer of SbcC and SbcD.</text>
</comment>
<evidence type="ECO:0000256" key="3">
    <source>
        <dbReference type="ARBA" id="ARBA00013368"/>
    </source>
</evidence>
<accession>F4A1I0</accession>
<reference evidence="5 6" key="2">
    <citation type="journal article" date="2011" name="Stand. Genomic Sci.">
        <title>Complete genome sequence of Mahella australiensis type strain (50-1 BON).</title>
        <authorList>
            <person name="Sikorski J."/>
            <person name="Teshima H."/>
            <person name="Nolan M."/>
            <person name="Lucas S."/>
            <person name="Hammon N."/>
            <person name="Deshpande S."/>
            <person name="Cheng J.F."/>
            <person name="Pitluck S."/>
            <person name="Liolios K."/>
            <person name="Pagani I."/>
            <person name="Ivanova N."/>
            <person name="Huntemann M."/>
            <person name="Mavromatis K."/>
            <person name="Ovchinikova G."/>
            <person name="Pati A."/>
            <person name="Tapia R."/>
            <person name="Han C."/>
            <person name="Goodwin L."/>
            <person name="Chen A."/>
            <person name="Palaniappan K."/>
            <person name="Land M."/>
            <person name="Hauser L."/>
            <person name="Ngatchou-Djao O.D."/>
            <person name="Rohde M."/>
            <person name="Pukall R."/>
            <person name="Spring S."/>
            <person name="Abt B."/>
            <person name="Goker M."/>
            <person name="Detter J.C."/>
            <person name="Woyke T."/>
            <person name="Bristow J."/>
            <person name="Markowitz V."/>
            <person name="Hugenholtz P."/>
            <person name="Eisen J.A."/>
            <person name="Kyrpides N.C."/>
            <person name="Klenk H.P."/>
            <person name="Lapidus A."/>
        </authorList>
    </citation>
    <scope>NUCLEOTIDE SEQUENCE [LARGE SCALE GENOMIC DNA]</scope>
    <source>
        <strain evidence="6">DSM 15567 / CIP 107919 / 50-1 BON</strain>
    </source>
</reference>
<dbReference type="InterPro" id="IPR027417">
    <property type="entry name" value="P-loop_NTPase"/>
</dbReference>
<dbReference type="PANTHER" id="PTHR32114:SF2">
    <property type="entry name" value="ABC TRANSPORTER ABCH.3"/>
    <property type="match status" value="1"/>
</dbReference>
<dbReference type="EMBL" id="CP002360">
    <property type="protein sequence ID" value="AEE96014.1"/>
    <property type="molecule type" value="Genomic_DNA"/>
</dbReference>
<dbReference type="STRING" id="697281.Mahau_0816"/>
<comment type="similarity">
    <text evidence="1">Belongs to the SMC family. SbcC subfamily.</text>
</comment>
<dbReference type="PANTHER" id="PTHR32114">
    <property type="entry name" value="ABC TRANSPORTER ABCH.3"/>
    <property type="match status" value="1"/>
</dbReference>
<proteinExistence type="inferred from homology"/>
<gene>
    <name evidence="5" type="ordered locus">Mahau_0816</name>
</gene>
<evidence type="ECO:0000313" key="5">
    <source>
        <dbReference type="EMBL" id="AEE96014.1"/>
    </source>
</evidence>
<dbReference type="RefSeq" id="WP_013780444.1">
    <property type="nucleotide sequence ID" value="NC_015520.1"/>
</dbReference>
<evidence type="ECO:0000313" key="6">
    <source>
        <dbReference type="Proteomes" id="UP000008457"/>
    </source>
</evidence>
<evidence type="ECO:0000256" key="4">
    <source>
        <dbReference type="SAM" id="Coils"/>
    </source>
</evidence>
<dbReference type="Proteomes" id="UP000008457">
    <property type="component" value="Chromosome"/>
</dbReference>
<dbReference type="AlphaFoldDB" id="F4A1I0"/>
<reference evidence="6" key="1">
    <citation type="submission" date="2010-11" db="EMBL/GenBank/DDBJ databases">
        <title>The complete genome of Mahella australiensis DSM 15567.</title>
        <authorList>
            <consortium name="US DOE Joint Genome Institute (JGI-PGF)"/>
            <person name="Lucas S."/>
            <person name="Copeland A."/>
            <person name="Lapidus A."/>
            <person name="Bruce D."/>
            <person name="Goodwin L."/>
            <person name="Pitluck S."/>
            <person name="Kyrpides N."/>
            <person name="Mavromatis K."/>
            <person name="Pagani I."/>
            <person name="Ivanova N."/>
            <person name="Teshima H."/>
            <person name="Brettin T."/>
            <person name="Detter J.C."/>
            <person name="Han C."/>
            <person name="Tapia R."/>
            <person name="Land M."/>
            <person name="Hauser L."/>
            <person name="Markowitz V."/>
            <person name="Cheng J.-F."/>
            <person name="Hugenholtz P."/>
            <person name="Woyke T."/>
            <person name="Wu D."/>
            <person name="Spring S."/>
            <person name="Pukall R."/>
            <person name="Steenblock K."/>
            <person name="Schneider S."/>
            <person name="Klenk H.-P."/>
            <person name="Eisen J.A."/>
        </authorList>
    </citation>
    <scope>NUCLEOTIDE SEQUENCE [LARGE SCALE GENOMIC DNA]</scope>
    <source>
        <strain evidence="6">DSM 15567 / CIP 107919 / 50-1 BON</strain>
    </source>
</reference>
<feature type="coiled-coil region" evidence="4">
    <location>
        <begin position="1"/>
        <end position="56"/>
    </location>
</feature>
<dbReference type="SUPFAM" id="SSF52540">
    <property type="entry name" value="P-loop containing nucleoside triphosphate hydrolases"/>
    <property type="match status" value="1"/>
</dbReference>
<organism evidence="5 6">
    <name type="scientific">Mahella australiensis (strain DSM 15567 / CIP 107919 / 50-1 BON)</name>
    <dbReference type="NCBI Taxonomy" id="697281"/>
    <lineage>
        <taxon>Bacteria</taxon>
        <taxon>Bacillati</taxon>
        <taxon>Bacillota</taxon>
        <taxon>Clostridia</taxon>
        <taxon>Thermoanaerobacterales</taxon>
        <taxon>Thermoanaerobacterales Family IV. Incertae Sedis</taxon>
        <taxon>Mahella</taxon>
    </lineage>
</organism>
<protein>
    <recommendedName>
        <fullName evidence="3">Nuclease SbcCD subunit C</fullName>
    </recommendedName>
</protein>